<evidence type="ECO:0000259" key="5">
    <source>
        <dbReference type="Pfam" id="PF00155"/>
    </source>
</evidence>
<keyword evidence="4" id="KW-0663">Pyridoxal phosphate</keyword>
<name>A0ABP7CMV2_9MICC</name>
<reference evidence="7" key="1">
    <citation type="journal article" date="2019" name="Int. J. Syst. Evol. Microbiol.">
        <title>The Global Catalogue of Microorganisms (GCM) 10K type strain sequencing project: providing services to taxonomists for standard genome sequencing and annotation.</title>
        <authorList>
            <consortium name="The Broad Institute Genomics Platform"/>
            <consortium name="The Broad Institute Genome Sequencing Center for Infectious Disease"/>
            <person name="Wu L."/>
            <person name="Ma J."/>
        </authorList>
    </citation>
    <scope>NUCLEOTIDE SEQUENCE [LARGE SCALE GENOMIC DNA]</scope>
    <source>
        <strain evidence="7">JCM 16961</strain>
    </source>
</reference>
<comment type="cofactor">
    <cofactor evidence="1">
        <name>pyridoxal 5'-phosphate</name>
        <dbReference type="ChEBI" id="CHEBI:597326"/>
    </cofactor>
</comment>
<dbReference type="InterPro" id="IPR015421">
    <property type="entry name" value="PyrdxlP-dep_Trfase_major"/>
</dbReference>
<evidence type="ECO:0000256" key="2">
    <source>
        <dbReference type="ARBA" id="ARBA00022576"/>
    </source>
</evidence>
<evidence type="ECO:0000256" key="4">
    <source>
        <dbReference type="ARBA" id="ARBA00022898"/>
    </source>
</evidence>
<dbReference type="InterPro" id="IPR051326">
    <property type="entry name" value="Kynurenine-oxoglutarate_AT"/>
</dbReference>
<evidence type="ECO:0000256" key="3">
    <source>
        <dbReference type="ARBA" id="ARBA00022679"/>
    </source>
</evidence>
<dbReference type="InterPro" id="IPR004839">
    <property type="entry name" value="Aminotransferase_I/II_large"/>
</dbReference>
<keyword evidence="2 6" id="KW-0032">Aminotransferase</keyword>
<accession>A0ABP7CMV2</accession>
<dbReference type="GO" id="GO:0008483">
    <property type="term" value="F:transaminase activity"/>
    <property type="evidence" value="ECO:0007669"/>
    <property type="project" value="UniProtKB-KW"/>
</dbReference>
<dbReference type="CDD" id="cd00609">
    <property type="entry name" value="AAT_like"/>
    <property type="match status" value="1"/>
</dbReference>
<dbReference type="SUPFAM" id="SSF53383">
    <property type="entry name" value="PLP-dependent transferases"/>
    <property type="match status" value="1"/>
</dbReference>
<dbReference type="PANTHER" id="PTHR43807">
    <property type="entry name" value="FI04487P"/>
    <property type="match status" value="1"/>
</dbReference>
<dbReference type="PANTHER" id="PTHR43807:SF20">
    <property type="entry name" value="FI04487P"/>
    <property type="match status" value="1"/>
</dbReference>
<keyword evidence="7" id="KW-1185">Reference proteome</keyword>
<dbReference type="Proteomes" id="UP001501536">
    <property type="component" value="Unassembled WGS sequence"/>
</dbReference>
<dbReference type="Pfam" id="PF00155">
    <property type="entry name" value="Aminotran_1_2"/>
    <property type="match status" value="1"/>
</dbReference>
<evidence type="ECO:0000313" key="7">
    <source>
        <dbReference type="Proteomes" id="UP001501536"/>
    </source>
</evidence>
<comment type="caution">
    <text evidence="6">The sequence shown here is derived from an EMBL/GenBank/DDBJ whole genome shotgun (WGS) entry which is preliminary data.</text>
</comment>
<dbReference type="EMBL" id="BAABCJ010000001">
    <property type="protein sequence ID" value="GAA3693264.1"/>
    <property type="molecule type" value="Genomic_DNA"/>
</dbReference>
<evidence type="ECO:0000256" key="1">
    <source>
        <dbReference type="ARBA" id="ARBA00001933"/>
    </source>
</evidence>
<proteinExistence type="predicted"/>
<evidence type="ECO:0000313" key="6">
    <source>
        <dbReference type="EMBL" id="GAA3693264.1"/>
    </source>
</evidence>
<dbReference type="Gene3D" id="3.40.640.10">
    <property type="entry name" value="Type I PLP-dependent aspartate aminotransferase-like (Major domain)"/>
    <property type="match status" value="1"/>
</dbReference>
<dbReference type="Gene3D" id="3.90.1150.10">
    <property type="entry name" value="Aspartate Aminotransferase, domain 1"/>
    <property type="match status" value="1"/>
</dbReference>
<protein>
    <submittedName>
        <fullName evidence="6">Aminotransferase class I/II-fold pyridoxal phosphate-dependent enzyme</fullName>
    </submittedName>
</protein>
<gene>
    <name evidence="6" type="ORF">GCM10022377_02300</name>
</gene>
<feature type="domain" description="Aminotransferase class I/classII large" evidence="5">
    <location>
        <begin position="19"/>
        <end position="376"/>
    </location>
</feature>
<dbReference type="InterPro" id="IPR015424">
    <property type="entry name" value="PyrdxlP-dep_Trfase"/>
</dbReference>
<sequence>MAPTVFEELTALANRHSAINLGQGFPDSDGPGELRAVAQEAIGLGIDEGGLNQYAPGTGLPEFRVAVSEHHRRFYGRELDPESEVLATTGATEGIAAAILALVSPGDRVVTLSPFYDSYAAMIGLAGGSHATIPLRWPDFQPRVEDIAAAIAPGTRLVVVNTPHNPTGSVVATEALEAIVRRCREVGARILSDEVYEHLVFEGAHVPVASLPGAGAITLTAGSAGKSFSLTGWKVGWLTGPPELITAARAVKQFLTYSSGGPFQRAVARGLGFDRQFFLAGAARLQEQSRCLGDALTSIGFEVNRPAAGYFLIADARPLGVADARELAYRLPESLGVAAIPVTAFVHPGAREDYASLLRFAFCKRPDVLAEAAERLRRLPEVL</sequence>
<dbReference type="InterPro" id="IPR015422">
    <property type="entry name" value="PyrdxlP-dep_Trfase_small"/>
</dbReference>
<organism evidence="6 7">
    <name type="scientific">Zhihengliuella alba</name>
    <dbReference type="NCBI Taxonomy" id="547018"/>
    <lineage>
        <taxon>Bacteria</taxon>
        <taxon>Bacillati</taxon>
        <taxon>Actinomycetota</taxon>
        <taxon>Actinomycetes</taxon>
        <taxon>Micrococcales</taxon>
        <taxon>Micrococcaceae</taxon>
        <taxon>Zhihengliuella</taxon>
    </lineage>
</organism>
<keyword evidence="3" id="KW-0808">Transferase</keyword>